<name>A0A379LLP5_9GAMM</name>
<feature type="chain" id="PRO_5016945496" evidence="1">
    <location>
        <begin position="28"/>
        <end position="1429"/>
    </location>
</feature>
<dbReference type="EMBL" id="UGVC01000001">
    <property type="protein sequence ID" value="SUD91351.1"/>
    <property type="molecule type" value="Genomic_DNA"/>
</dbReference>
<dbReference type="InterPro" id="IPR008638">
    <property type="entry name" value="FhaB/CdiA-like_TPS"/>
</dbReference>
<dbReference type="SMART" id="SM00912">
    <property type="entry name" value="Haemagg_act"/>
    <property type="match status" value="1"/>
</dbReference>
<evidence type="ECO:0000313" key="3">
    <source>
        <dbReference type="EMBL" id="SUD91351.1"/>
    </source>
</evidence>
<keyword evidence="4" id="KW-1185">Reference proteome</keyword>
<gene>
    <name evidence="3" type="primary">shlA</name>
    <name evidence="3" type="ORF">NCTC10526_01702</name>
</gene>
<dbReference type="Gene3D" id="2.160.20.10">
    <property type="entry name" value="Single-stranded right-handed beta-helix, Pectin lyase-like"/>
    <property type="match status" value="1"/>
</dbReference>
<organism evidence="3 4">
    <name type="scientific">Psychrobacter phenylpyruvicus</name>
    <dbReference type="NCBI Taxonomy" id="29432"/>
    <lineage>
        <taxon>Bacteria</taxon>
        <taxon>Pseudomonadati</taxon>
        <taxon>Pseudomonadota</taxon>
        <taxon>Gammaproteobacteria</taxon>
        <taxon>Moraxellales</taxon>
        <taxon>Moraxellaceae</taxon>
        <taxon>Psychrobacter</taxon>
    </lineage>
</organism>
<evidence type="ECO:0000313" key="4">
    <source>
        <dbReference type="Proteomes" id="UP000254123"/>
    </source>
</evidence>
<dbReference type="Proteomes" id="UP000254123">
    <property type="component" value="Unassembled WGS sequence"/>
</dbReference>
<dbReference type="InterPro" id="IPR012334">
    <property type="entry name" value="Pectin_lyas_fold"/>
</dbReference>
<feature type="signal peptide" evidence="1">
    <location>
        <begin position="1"/>
        <end position="27"/>
    </location>
</feature>
<accession>A0A379LLP5</accession>
<reference evidence="3 4" key="1">
    <citation type="submission" date="2018-06" db="EMBL/GenBank/DDBJ databases">
        <authorList>
            <consortium name="Pathogen Informatics"/>
            <person name="Doyle S."/>
        </authorList>
    </citation>
    <scope>NUCLEOTIDE SEQUENCE [LARGE SCALE GENOMIC DNA]</scope>
    <source>
        <strain evidence="3 4">NCTC10526</strain>
    </source>
</reference>
<dbReference type="InterPro" id="IPR025157">
    <property type="entry name" value="Hemagglutinin_rpt"/>
</dbReference>
<dbReference type="SUPFAM" id="SSF51126">
    <property type="entry name" value="Pectin lyase-like"/>
    <property type="match status" value="1"/>
</dbReference>
<dbReference type="NCBIfam" id="TIGR01901">
    <property type="entry name" value="adhes_NPXG"/>
    <property type="match status" value="1"/>
</dbReference>
<protein>
    <submittedName>
        <fullName evidence="3">Hemolysin</fullName>
    </submittedName>
</protein>
<evidence type="ECO:0000259" key="2">
    <source>
        <dbReference type="SMART" id="SM00912"/>
    </source>
</evidence>
<dbReference type="Pfam" id="PF05860">
    <property type="entry name" value="TPS"/>
    <property type="match status" value="1"/>
</dbReference>
<dbReference type="Pfam" id="PF13332">
    <property type="entry name" value="Fil_haemagg_2"/>
    <property type="match status" value="3"/>
</dbReference>
<sequence>MQSMKLSVAGRITALMAIYSLSGTAMADIRALGDVKVQKQANGVEVVQINAPNAQGLSHNKYNQFNVYEPGAVLNNATQSGQSVLAGTLGPNPNFKDQAANVILNEVVSRIPSLLLGKQEVFGMAADYVLANPNGIACEGCGFINTPRVSLAVGTPEITNGILSGYNTNNDRGLRIARGVTFDDSKVVDFIAPQVYLDADIKNADAVNVIIGRNDVDINPDGSLSAKSIGRANARVLDGNLLGSMQAGRIKLHSTDDRATLDVKGVNFKANDFQAKVGNLNLHGAVQDFEKQYDKKDSPLITSTTLQIGQHYTPTKITADNVDLQAAHNLSLNGTQVIGNRVNLNAENVALNGEKTINTIYRSTNTQKGGLKENTLFHTDKVTALYGTDIRGNTINVDAKTGSLTGNSAQMIAPVVRLNAGKDIALTGGNANEFHNITNEERLGTIALKRVIDSESASKDYYIPTAILANKAAMTSGGNQQYAGAQMVAKDMEFKTPGTVSFTAETSKATHNIDHKVTYWGGLFGSQTDNNDTTIITQNGADVQASNLLYIDAAKGLNLTGSRVLAVNHSYLNSPHGDFNIKGATEKTTNVDLHRTGTIFNIPINVTTTTTTDTKNKESILESYTNLQLVTDQNINVVGSQVKAAGLLDLEAGKTLNIVGVNDSHDVTTVHDAIGIVADITTKPSFYAVATKGAEAKIADPKADASKKEEPKAIALDDASVDWRLGLGITHNVDTDNTQTVAGSLVSGGTTNLKGGNVNIAGSKVTSKNDLNISGNNVTTSAQDNSHTVASDHTDVFLGLKGSVDTSGATVGLGLDVNNQKKSDQTTAPVASELNGKNINITADNDIHHSGTQITAQDTVNEQANNITHDQAHATHTKSDKNVDVNIGLSASADYKGGLSAGLNIGASGSGNTNIETQGSGTKITAGTINEQAKNALNDEGTHYQATGDVNLSAKDVTLASGYDSTKNTNNSGGASINLGIGGLEGASPKGSVGVSANFQHDETGTTTAKPATITGANVNIHGDNSVVSQSDITTPGSLNIDAGKEVSLVQSNNTSNSSGGGFDVSVKVGGLALDKPTPQPSVGVSVGANGHNGASIEGVNNTVTAGNINLSTSGTNGTVNVQGTNINTGTLNIDTNTANIAGTIDKAHSGSGSVGINVDVGSGGSSLALGGNISAGTSQSQHTGTSEVKSGQLNINANQGVNISHANVTADNANIDTNGNLNINAGVNTDQHTSVNLGGTLNAKKEGDVLVPETGSVSVGVNTGDSLSHTPANVNIGKDANLNVGGDLNVTGSSVNTGTIQGNIGGNVNNETLQGHSNQTDVNIAIGAQGSPVKYTPENAGSQLVSDIKNGTIAGVKPIADIDIHHSDSTTTQNTPVGIKTNNDQLNVAGNVNTVGVSTPNTHNSFDFSFNPRANYDPMAYLESFINK</sequence>
<proteinExistence type="predicted"/>
<evidence type="ECO:0000256" key="1">
    <source>
        <dbReference type="SAM" id="SignalP"/>
    </source>
</evidence>
<dbReference type="InterPro" id="IPR011050">
    <property type="entry name" value="Pectin_lyase_fold/virulence"/>
</dbReference>
<keyword evidence="1" id="KW-0732">Signal</keyword>
<dbReference type="RefSeq" id="WP_028859563.1">
    <property type="nucleotide sequence ID" value="NZ_CAJHAQ010000001.1"/>
</dbReference>
<feature type="domain" description="Filamentous haemagglutinin FhaB/tRNA nuclease CdiA-like TPS" evidence="2">
    <location>
        <begin position="41"/>
        <end position="161"/>
    </location>
</feature>
<dbReference type="STRING" id="1123034.GCA_000685805_02097"/>
<dbReference type="GO" id="GO:0003824">
    <property type="term" value="F:catalytic activity"/>
    <property type="evidence" value="ECO:0007669"/>
    <property type="project" value="UniProtKB-ARBA"/>
</dbReference>